<organism evidence="1 2">
    <name type="scientific">Actinomortierella ambigua</name>
    <dbReference type="NCBI Taxonomy" id="1343610"/>
    <lineage>
        <taxon>Eukaryota</taxon>
        <taxon>Fungi</taxon>
        <taxon>Fungi incertae sedis</taxon>
        <taxon>Mucoromycota</taxon>
        <taxon>Mortierellomycotina</taxon>
        <taxon>Mortierellomycetes</taxon>
        <taxon>Mortierellales</taxon>
        <taxon>Mortierellaceae</taxon>
        <taxon>Actinomortierella</taxon>
    </lineage>
</organism>
<dbReference type="AlphaFoldDB" id="A0A9P6QN50"/>
<keyword evidence="2" id="KW-1185">Reference proteome</keyword>
<proteinExistence type="predicted"/>
<evidence type="ECO:0000313" key="2">
    <source>
        <dbReference type="Proteomes" id="UP000807716"/>
    </source>
</evidence>
<name>A0A9P6QN50_9FUNG</name>
<reference evidence="1" key="1">
    <citation type="journal article" date="2020" name="Fungal Divers.">
        <title>Resolving the Mortierellaceae phylogeny through synthesis of multi-gene phylogenetics and phylogenomics.</title>
        <authorList>
            <person name="Vandepol N."/>
            <person name="Liber J."/>
            <person name="Desiro A."/>
            <person name="Na H."/>
            <person name="Kennedy M."/>
            <person name="Barry K."/>
            <person name="Grigoriev I.V."/>
            <person name="Miller A.N."/>
            <person name="O'Donnell K."/>
            <person name="Stajich J.E."/>
            <person name="Bonito G."/>
        </authorList>
    </citation>
    <scope>NUCLEOTIDE SEQUENCE</scope>
    <source>
        <strain evidence="1">BC1065</strain>
    </source>
</reference>
<comment type="caution">
    <text evidence="1">The sequence shown here is derived from an EMBL/GenBank/DDBJ whole genome shotgun (WGS) entry which is preliminary data.</text>
</comment>
<protein>
    <submittedName>
        <fullName evidence="1">Uncharacterized protein</fullName>
    </submittedName>
</protein>
<accession>A0A9P6QN50</accession>
<evidence type="ECO:0000313" key="1">
    <source>
        <dbReference type="EMBL" id="KAG0269771.1"/>
    </source>
</evidence>
<gene>
    <name evidence="1" type="ORF">DFQ27_002187</name>
</gene>
<dbReference type="Proteomes" id="UP000807716">
    <property type="component" value="Unassembled WGS sequence"/>
</dbReference>
<dbReference type="EMBL" id="JAAAJB010000018">
    <property type="protein sequence ID" value="KAG0269771.1"/>
    <property type="molecule type" value="Genomic_DNA"/>
</dbReference>
<sequence length="228" mass="25664">MMQTRQVTLMIGMRLICQVCYYKRPSKAEEYAKHFTNDRHFSTLTTDHHLCQYVYECARCPNKPNFGNLQSCSEHVKLHHHHSPPMSTSSSFYPFPEHYLPLSPVLSLGNSSLNDNGAFRPDITLDVKALDFGSITADEQSKKLLAITNHATLSCALEKVVLIHIEGPRPVFSIDYVPKATVFPCGSLHVILQFNPAGRRGRYRQLAVFVFRNSSVQSIIAVLMGNAI</sequence>